<sequence>MERQQLGSRLLYEGTVGYDVLQLQMILQSLGYDPGPIEGIFGPRTKNAVMRFQRDNGLKVDGIVGPETMRVINMLIP</sequence>
<evidence type="ECO:0000259" key="1">
    <source>
        <dbReference type="Pfam" id="PF01471"/>
    </source>
</evidence>
<reference evidence="3" key="1">
    <citation type="journal article" date="2015" name="Genome Announc.">
        <title>Whole-Genome Sequences of 80 Environmental and Clinical Isolates of Burkholderia pseudomallei.</title>
        <authorList>
            <person name="Johnson S.L."/>
            <person name="Baker A.L."/>
            <person name="Chain P.S."/>
            <person name="Currie B.J."/>
            <person name="Daligault H.E."/>
            <person name="Davenport K.W."/>
            <person name="Davis C.B."/>
            <person name="Inglis T.J."/>
            <person name="Kaestli M."/>
            <person name="Koren S."/>
            <person name="Mayo M."/>
            <person name="Merritt A.J."/>
            <person name="Price E.P."/>
            <person name="Sarovich D.S."/>
            <person name="Warner J."/>
            <person name="Rosovitz M.J."/>
        </authorList>
    </citation>
    <scope>NUCLEOTIDE SEQUENCE [LARGE SCALE GENOMIC DNA]</scope>
    <source>
        <strain evidence="3">DSM 2030</strain>
    </source>
</reference>
<gene>
    <name evidence="2" type="ORF">TKV_c14370</name>
</gene>
<dbReference type="STRING" id="2325.TKV_c14370"/>
<dbReference type="InterPro" id="IPR036365">
    <property type="entry name" value="PGBD-like_sf"/>
</dbReference>
<dbReference type="Proteomes" id="UP000029669">
    <property type="component" value="Chromosome"/>
</dbReference>
<proteinExistence type="predicted"/>
<dbReference type="InterPro" id="IPR002477">
    <property type="entry name" value="Peptidoglycan-bd-like"/>
</dbReference>
<dbReference type="Gene3D" id="1.10.101.10">
    <property type="entry name" value="PGBD-like superfamily/PGBD"/>
    <property type="match status" value="1"/>
</dbReference>
<accession>A0A097AS07</accession>
<keyword evidence="3" id="KW-1185">Reference proteome</keyword>
<evidence type="ECO:0000313" key="3">
    <source>
        <dbReference type="Proteomes" id="UP000029669"/>
    </source>
</evidence>
<dbReference type="SUPFAM" id="SSF47090">
    <property type="entry name" value="PGBD-like"/>
    <property type="match status" value="1"/>
</dbReference>
<dbReference type="OrthoDB" id="9811296at2"/>
<dbReference type="RefSeq" id="WP_049685338.1">
    <property type="nucleotide sequence ID" value="NZ_CP009170.1"/>
</dbReference>
<dbReference type="KEGG" id="tki:TKV_c14370"/>
<dbReference type="AlphaFoldDB" id="A0A097AS07"/>
<feature type="domain" description="Peptidoglycan binding-like" evidence="1">
    <location>
        <begin position="17"/>
        <end position="71"/>
    </location>
</feature>
<evidence type="ECO:0000313" key="2">
    <source>
        <dbReference type="EMBL" id="AIS52606.1"/>
    </source>
</evidence>
<dbReference type="eggNOG" id="COG3409">
    <property type="taxonomic scope" value="Bacteria"/>
</dbReference>
<name>A0A097AS07_THEKI</name>
<organism evidence="2 3">
    <name type="scientific">Thermoanaerobacter kivui</name>
    <name type="common">Acetogenium kivui</name>
    <dbReference type="NCBI Taxonomy" id="2325"/>
    <lineage>
        <taxon>Bacteria</taxon>
        <taxon>Bacillati</taxon>
        <taxon>Bacillota</taxon>
        <taxon>Clostridia</taxon>
        <taxon>Thermoanaerobacterales</taxon>
        <taxon>Thermoanaerobacteraceae</taxon>
        <taxon>Thermoanaerobacter</taxon>
    </lineage>
</organism>
<dbReference type="Pfam" id="PF01471">
    <property type="entry name" value="PG_binding_1"/>
    <property type="match status" value="1"/>
</dbReference>
<protein>
    <submittedName>
        <fullName evidence="2">Putative peptidoglycan-binding domain-containing protein</fullName>
    </submittedName>
</protein>
<dbReference type="HOGENOM" id="CLU_194543_0_0_9"/>
<dbReference type="InterPro" id="IPR036366">
    <property type="entry name" value="PGBDSf"/>
</dbReference>
<dbReference type="EMBL" id="CP009170">
    <property type="protein sequence ID" value="AIS52606.1"/>
    <property type="molecule type" value="Genomic_DNA"/>
</dbReference>